<protein>
    <submittedName>
        <fullName evidence="4">CBS domain protein</fullName>
    </submittedName>
    <submittedName>
        <fullName evidence="5">CBS domain-containing protein</fullName>
    </submittedName>
</protein>
<evidence type="ECO:0000313" key="7">
    <source>
        <dbReference type="Proteomes" id="UP000295517"/>
    </source>
</evidence>
<keyword evidence="1 2" id="KW-0129">CBS domain</keyword>
<evidence type="ECO:0000313" key="5">
    <source>
        <dbReference type="EMBL" id="QBR84545.1"/>
    </source>
</evidence>
<dbReference type="InterPro" id="IPR051257">
    <property type="entry name" value="Diverse_CBS-Domain"/>
</dbReference>
<dbReference type="InterPro" id="IPR046342">
    <property type="entry name" value="CBS_dom_sf"/>
</dbReference>
<organism evidence="4 6">
    <name type="scientific">Legionella israelensis</name>
    <dbReference type="NCBI Taxonomy" id="454"/>
    <lineage>
        <taxon>Bacteria</taxon>
        <taxon>Pseudomonadati</taxon>
        <taxon>Pseudomonadota</taxon>
        <taxon>Gammaproteobacteria</taxon>
        <taxon>Legionellales</taxon>
        <taxon>Legionellaceae</taxon>
        <taxon>Legionella</taxon>
    </lineage>
</organism>
<evidence type="ECO:0000259" key="3">
    <source>
        <dbReference type="PROSITE" id="PS51371"/>
    </source>
</evidence>
<name>A0A0W0WP05_9GAMM</name>
<dbReference type="PANTHER" id="PTHR43080">
    <property type="entry name" value="CBS DOMAIN-CONTAINING PROTEIN CBSX3, MITOCHONDRIAL"/>
    <property type="match status" value="1"/>
</dbReference>
<dbReference type="EMBL" id="CP038254">
    <property type="protein sequence ID" value="QBR84545.1"/>
    <property type="molecule type" value="Genomic_DNA"/>
</dbReference>
<keyword evidence="6" id="KW-1185">Reference proteome</keyword>
<feature type="domain" description="CBS" evidence="3">
    <location>
        <begin position="12"/>
        <end position="68"/>
    </location>
</feature>
<dbReference type="RefSeq" id="WP_058500584.1">
    <property type="nucleotide sequence ID" value="NZ_CAAAJA010000005.1"/>
</dbReference>
<dbReference type="Gene3D" id="3.10.580.10">
    <property type="entry name" value="CBS-domain"/>
    <property type="match status" value="1"/>
</dbReference>
<dbReference type="Proteomes" id="UP000295517">
    <property type="component" value="Chromosome"/>
</dbReference>
<dbReference type="OrthoDB" id="9807125at2"/>
<gene>
    <name evidence="5" type="ORF">E3983_09320</name>
    <name evidence="4" type="ORF">Lisr_0193</name>
</gene>
<reference evidence="5 7" key="2">
    <citation type="submission" date="2019-03" db="EMBL/GenBank/DDBJ databases">
        <title>Diverse conjugative elements silence natural transformation in Legionella species.</title>
        <authorList>
            <person name="Durieux I."/>
            <person name="Ginevra C."/>
            <person name="Attaiech L."/>
            <person name="Picq K."/>
            <person name="Juan P.A."/>
            <person name="Jarraud S."/>
            <person name="Charpentier X."/>
        </authorList>
    </citation>
    <scope>NUCLEOTIDE SEQUENCE [LARGE SCALE GENOMIC DNA]</scope>
    <source>
        <strain evidence="5 7">HL-0427-4011</strain>
    </source>
</reference>
<proteinExistence type="predicted"/>
<dbReference type="PROSITE" id="PS51371">
    <property type="entry name" value="CBS"/>
    <property type="match status" value="2"/>
</dbReference>
<dbReference type="AlphaFoldDB" id="A0A0W0WP05"/>
<dbReference type="PANTHER" id="PTHR43080:SF2">
    <property type="entry name" value="CBS DOMAIN-CONTAINING PROTEIN"/>
    <property type="match status" value="1"/>
</dbReference>
<sequence>MASLLSNVLPEPRRKLVFVYPDVSISQCCELMIENDIGSLLVTDEYNLIGLVSERDLVRKCLSKGLDPNKTTAGDIAFADVTILSFHDTVEKAMQVMTQTKRRHILIKENEEIVSIISIGDLLFYLLEDKARVIEQLENYINH</sequence>
<dbReference type="EMBL" id="LNYH01000005">
    <property type="protein sequence ID" value="KTD34015.1"/>
    <property type="molecule type" value="Genomic_DNA"/>
</dbReference>
<dbReference type="Pfam" id="PF00571">
    <property type="entry name" value="CBS"/>
    <property type="match status" value="2"/>
</dbReference>
<accession>A0A0W0WP05</accession>
<dbReference type="InterPro" id="IPR000644">
    <property type="entry name" value="CBS_dom"/>
</dbReference>
<evidence type="ECO:0000313" key="4">
    <source>
        <dbReference type="EMBL" id="KTD34015.1"/>
    </source>
</evidence>
<dbReference type="Proteomes" id="UP000054761">
    <property type="component" value="Unassembled WGS sequence"/>
</dbReference>
<reference evidence="4 6" key="1">
    <citation type="submission" date="2015-11" db="EMBL/GenBank/DDBJ databases">
        <title>Genomic analysis of 38 Legionella species identifies large and diverse effector repertoires.</title>
        <authorList>
            <person name="Burstein D."/>
            <person name="Amaro F."/>
            <person name="Zusman T."/>
            <person name="Lifshitz Z."/>
            <person name="Cohen O."/>
            <person name="Gilbert J.A."/>
            <person name="Pupko T."/>
            <person name="Shuman H.A."/>
            <person name="Segal G."/>
        </authorList>
    </citation>
    <scope>NUCLEOTIDE SEQUENCE [LARGE SCALE GENOMIC DNA]</scope>
    <source>
        <strain evidence="4 6">Bercovier 4</strain>
    </source>
</reference>
<dbReference type="SMART" id="SM00116">
    <property type="entry name" value="CBS"/>
    <property type="match status" value="2"/>
</dbReference>
<dbReference type="PATRIC" id="fig|454.4.peg.201"/>
<dbReference type="STRING" id="454.Lisr_0193"/>
<feature type="domain" description="CBS" evidence="3">
    <location>
        <begin position="77"/>
        <end position="132"/>
    </location>
</feature>
<dbReference type="SUPFAM" id="SSF54631">
    <property type="entry name" value="CBS-domain pair"/>
    <property type="match status" value="1"/>
</dbReference>
<evidence type="ECO:0000256" key="1">
    <source>
        <dbReference type="ARBA" id="ARBA00023122"/>
    </source>
</evidence>
<evidence type="ECO:0000313" key="6">
    <source>
        <dbReference type="Proteomes" id="UP000054761"/>
    </source>
</evidence>
<evidence type="ECO:0000256" key="2">
    <source>
        <dbReference type="PROSITE-ProRule" id="PRU00703"/>
    </source>
</evidence>